<protein>
    <submittedName>
        <fullName evidence="2">Uncharacterized protein</fullName>
    </submittedName>
</protein>
<evidence type="ECO:0000313" key="2">
    <source>
        <dbReference type="EMBL" id="MDQ0440686.1"/>
    </source>
</evidence>
<dbReference type="Proteomes" id="UP001236369">
    <property type="component" value="Unassembled WGS sequence"/>
</dbReference>
<sequence>MVRSHPDAKDGYAAPMQVMDETGTDRTLPA</sequence>
<dbReference type="EMBL" id="JAUSVV010000001">
    <property type="protein sequence ID" value="MDQ0440686.1"/>
    <property type="molecule type" value="Genomic_DNA"/>
</dbReference>
<evidence type="ECO:0000313" key="3">
    <source>
        <dbReference type="Proteomes" id="UP001236369"/>
    </source>
</evidence>
<keyword evidence="3" id="KW-1185">Reference proteome</keyword>
<comment type="caution">
    <text evidence="2">The sequence shown here is derived from an EMBL/GenBank/DDBJ whole genome shotgun (WGS) entry which is preliminary data.</text>
</comment>
<organism evidence="2 3">
    <name type="scientific">Methylobacterium persicinum</name>
    <dbReference type="NCBI Taxonomy" id="374426"/>
    <lineage>
        <taxon>Bacteria</taxon>
        <taxon>Pseudomonadati</taxon>
        <taxon>Pseudomonadota</taxon>
        <taxon>Alphaproteobacteria</taxon>
        <taxon>Hyphomicrobiales</taxon>
        <taxon>Methylobacteriaceae</taxon>
        <taxon>Methylobacterium</taxon>
    </lineage>
</organism>
<gene>
    <name evidence="2" type="ORF">QO016_000163</name>
</gene>
<feature type="compositionally biased region" description="Basic and acidic residues" evidence="1">
    <location>
        <begin position="1"/>
        <end position="10"/>
    </location>
</feature>
<reference evidence="2 3" key="1">
    <citation type="submission" date="2023-07" db="EMBL/GenBank/DDBJ databases">
        <title>Genomic Encyclopedia of Type Strains, Phase IV (KMG-IV): sequencing the most valuable type-strain genomes for metagenomic binning, comparative biology and taxonomic classification.</title>
        <authorList>
            <person name="Goeker M."/>
        </authorList>
    </citation>
    <scope>NUCLEOTIDE SEQUENCE [LARGE SCALE GENOMIC DNA]</scope>
    <source>
        <strain evidence="2 3">DSM 19562</strain>
    </source>
</reference>
<name>A0ABU0HED7_9HYPH</name>
<evidence type="ECO:0000256" key="1">
    <source>
        <dbReference type="SAM" id="MobiDB-lite"/>
    </source>
</evidence>
<feature type="region of interest" description="Disordered" evidence="1">
    <location>
        <begin position="1"/>
        <end position="30"/>
    </location>
</feature>
<accession>A0ABU0HED7</accession>
<proteinExistence type="predicted"/>